<comment type="caution">
    <text evidence="1">The sequence shown here is derived from an EMBL/GenBank/DDBJ whole genome shotgun (WGS) entry which is preliminary data.</text>
</comment>
<organism evidence="1 2">
    <name type="scientific">Rhynocoris fuscipes</name>
    <dbReference type="NCBI Taxonomy" id="488301"/>
    <lineage>
        <taxon>Eukaryota</taxon>
        <taxon>Metazoa</taxon>
        <taxon>Ecdysozoa</taxon>
        <taxon>Arthropoda</taxon>
        <taxon>Hexapoda</taxon>
        <taxon>Insecta</taxon>
        <taxon>Pterygota</taxon>
        <taxon>Neoptera</taxon>
        <taxon>Paraneoptera</taxon>
        <taxon>Hemiptera</taxon>
        <taxon>Heteroptera</taxon>
        <taxon>Panheteroptera</taxon>
        <taxon>Cimicomorpha</taxon>
        <taxon>Reduviidae</taxon>
        <taxon>Harpactorinae</taxon>
        <taxon>Harpactorini</taxon>
        <taxon>Rhynocoris</taxon>
    </lineage>
</organism>
<dbReference type="AlphaFoldDB" id="A0AAW1CL14"/>
<evidence type="ECO:0000313" key="2">
    <source>
        <dbReference type="Proteomes" id="UP001461498"/>
    </source>
</evidence>
<gene>
    <name evidence="1" type="ORF">O3M35_003632</name>
</gene>
<proteinExistence type="predicted"/>
<keyword evidence="2" id="KW-1185">Reference proteome</keyword>
<name>A0AAW1CL14_9HEMI</name>
<dbReference type="Proteomes" id="UP001461498">
    <property type="component" value="Unassembled WGS sequence"/>
</dbReference>
<dbReference type="EMBL" id="JAPXFL010000012">
    <property type="protein sequence ID" value="KAK9499127.1"/>
    <property type="molecule type" value="Genomic_DNA"/>
</dbReference>
<protein>
    <submittedName>
        <fullName evidence="1">Uncharacterized protein</fullName>
    </submittedName>
</protein>
<accession>A0AAW1CL14</accession>
<evidence type="ECO:0000313" key="1">
    <source>
        <dbReference type="EMBL" id="KAK9499127.1"/>
    </source>
</evidence>
<sequence length="68" mass="7886">MQLFAFGTTLRCADFMKISSELDQQCYQQNSSKLRILCPPYLKIGLSQLEIFLYFIRSNSVISECIKL</sequence>
<reference evidence="1 2" key="1">
    <citation type="submission" date="2022-12" db="EMBL/GenBank/DDBJ databases">
        <title>Chromosome-level genome assembly of true bugs.</title>
        <authorList>
            <person name="Ma L."/>
            <person name="Li H."/>
        </authorList>
    </citation>
    <scope>NUCLEOTIDE SEQUENCE [LARGE SCALE GENOMIC DNA]</scope>
    <source>
        <strain evidence="1">Lab_2022b</strain>
    </source>
</reference>